<dbReference type="PANTHER" id="PTHR37946:SF1">
    <property type="entry name" value="SLL1969 PROTEIN"/>
    <property type="match status" value="1"/>
</dbReference>
<proteinExistence type="predicted"/>
<dbReference type="Gene3D" id="3.40.50.1820">
    <property type="entry name" value="alpha/beta hydrolase"/>
    <property type="match status" value="1"/>
</dbReference>
<dbReference type="Pfam" id="PF01674">
    <property type="entry name" value="Lipase_2"/>
    <property type="match status" value="1"/>
</dbReference>
<gene>
    <name evidence="1" type="ORF">FRX94_06810</name>
</gene>
<dbReference type="AlphaFoldDB" id="A0A5C5UH71"/>
<dbReference type="InterPro" id="IPR029058">
    <property type="entry name" value="AB_hydrolase_fold"/>
</dbReference>
<dbReference type="OrthoDB" id="8871309at2"/>
<name>A0A5C5UH71_9CORY</name>
<comment type="caution">
    <text evidence="1">The sequence shown here is derived from an EMBL/GenBank/DDBJ whole genome shotgun (WGS) entry which is preliminary data.</text>
</comment>
<sequence>MPEPLGTKIPSRGWVEDDWRARPSPYRPWPIVLIHGTSATPGDWKELTTQLRALGWAVFVPGYGHRGTNRIEDSADQIRAYIDVVLQVTGAEKVVLVGHSQGGVLARYYIKCLGGAPRTKHLVCLSSPNHGTTLGGMLGKLVSTGKQAELMTRMIDTYFGPAGMQQITGSPFLTALNTGPECVPEVGYTCISTRTDTTVVPAESCFLDTATNLWVQDDYPLAVVMHADMPMDRRVRAMIVETVESLRPISPATTPS</sequence>
<dbReference type="PANTHER" id="PTHR37946">
    <property type="entry name" value="SLL1969 PROTEIN"/>
    <property type="match status" value="1"/>
</dbReference>
<organism evidence="1 2">
    <name type="scientific">Corynebacterium canis</name>
    <dbReference type="NCBI Taxonomy" id="679663"/>
    <lineage>
        <taxon>Bacteria</taxon>
        <taxon>Bacillati</taxon>
        <taxon>Actinomycetota</taxon>
        <taxon>Actinomycetes</taxon>
        <taxon>Mycobacteriales</taxon>
        <taxon>Corynebacteriaceae</taxon>
        <taxon>Corynebacterium</taxon>
    </lineage>
</organism>
<dbReference type="GO" id="GO:0016787">
    <property type="term" value="F:hydrolase activity"/>
    <property type="evidence" value="ECO:0007669"/>
    <property type="project" value="InterPro"/>
</dbReference>
<protein>
    <submittedName>
        <fullName evidence="1">Triacylglycerol lipase</fullName>
    </submittedName>
</protein>
<dbReference type="SUPFAM" id="SSF53474">
    <property type="entry name" value="alpha/beta-Hydrolases"/>
    <property type="match status" value="1"/>
</dbReference>
<dbReference type="RefSeq" id="WP_146324383.1">
    <property type="nucleotide sequence ID" value="NZ_BAABLR010000021.1"/>
</dbReference>
<accession>A0A5C5UH71</accession>
<evidence type="ECO:0000313" key="2">
    <source>
        <dbReference type="Proteomes" id="UP000320791"/>
    </source>
</evidence>
<reference evidence="1 2" key="1">
    <citation type="submission" date="2019-08" db="EMBL/GenBank/DDBJ databases">
        <authorList>
            <person name="Lei W."/>
        </authorList>
    </citation>
    <scope>NUCLEOTIDE SEQUENCE [LARGE SCALE GENOMIC DNA]</scope>
    <source>
        <strain evidence="1 2">CCUG 58627</strain>
    </source>
</reference>
<keyword evidence="2" id="KW-1185">Reference proteome</keyword>
<dbReference type="GO" id="GO:0016042">
    <property type="term" value="P:lipid catabolic process"/>
    <property type="evidence" value="ECO:0007669"/>
    <property type="project" value="InterPro"/>
</dbReference>
<dbReference type="Proteomes" id="UP000320791">
    <property type="component" value="Unassembled WGS sequence"/>
</dbReference>
<dbReference type="EMBL" id="VOHM01000012">
    <property type="protein sequence ID" value="TWT25514.1"/>
    <property type="molecule type" value="Genomic_DNA"/>
</dbReference>
<evidence type="ECO:0000313" key="1">
    <source>
        <dbReference type="EMBL" id="TWT25514.1"/>
    </source>
</evidence>
<dbReference type="InterPro" id="IPR002918">
    <property type="entry name" value="Lipase_EstA/Esterase_EstB"/>
</dbReference>